<dbReference type="PANTHER" id="PTHR46834:SF1">
    <property type="entry name" value="TRANSCRIPTION FACTOR BHLH10"/>
    <property type="match status" value="1"/>
</dbReference>
<keyword evidence="3" id="KW-1185">Reference proteome</keyword>
<name>A0A540L9B7_MALBA</name>
<gene>
    <name evidence="2" type="ORF">C1H46_031363</name>
</gene>
<proteinExistence type="predicted"/>
<protein>
    <submittedName>
        <fullName evidence="2">Uncharacterized protein</fullName>
    </submittedName>
</protein>
<dbReference type="AlphaFoldDB" id="A0A540L9B7"/>
<evidence type="ECO:0000256" key="1">
    <source>
        <dbReference type="SAM" id="MobiDB-lite"/>
    </source>
</evidence>
<feature type="region of interest" description="Disordered" evidence="1">
    <location>
        <begin position="116"/>
        <end position="144"/>
    </location>
</feature>
<dbReference type="PANTHER" id="PTHR46834">
    <property type="entry name" value="TRANSCRIPTION FACTOR BHLH91"/>
    <property type="match status" value="1"/>
</dbReference>
<sequence>MQQQVPDRTTTAISTPYLQPPDLLNFFSLPRCSHSSHLQNPSITFTNPIPKTSNFPSSLESLTDLPNVVNTPQGTVSSVLYDPIFHLNLPPQLPLFRELLQSLLYGYTLPGSGNGSLFSSGGDERKRSERGVLYDLDTDESLGR</sequence>
<evidence type="ECO:0000313" key="3">
    <source>
        <dbReference type="Proteomes" id="UP000315295"/>
    </source>
</evidence>
<reference evidence="2 3" key="1">
    <citation type="journal article" date="2019" name="G3 (Bethesda)">
        <title>Sequencing of a Wild Apple (Malus baccata) Genome Unravels the Differences Between Cultivated and Wild Apple Species Regarding Disease Resistance and Cold Tolerance.</title>
        <authorList>
            <person name="Chen X."/>
        </authorList>
    </citation>
    <scope>NUCLEOTIDE SEQUENCE [LARGE SCALE GENOMIC DNA]</scope>
    <source>
        <strain evidence="3">cv. Shandingzi</strain>
        <tissue evidence="2">Leaves</tissue>
    </source>
</reference>
<accession>A0A540L9B7</accession>
<comment type="caution">
    <text evidence="2">The sequence shown here is derived from an EMBL/GenBank/DDBJ whole genome shotgun (WGS) entry which is preliminary data.</text>
</comment>
<dbReference type="InterPro" id="IPR045895">
    <property type="entry name" value="bHLH91-like"/>
</dbReference>
<dbReference type="GO" id="GO:0006355">
    <property type="term" value="P:regulation of DNA-templated transcription"/>
    <property type="evidence" value="ECO:0007669"/>
    <property type="project" value="InterPro"/>
</dbReference>
<organism evidence="2 3">
    <name type="scientific">Malus baccata</name>
    <name type="common">Siberian crab apple</name>
    <name type="synonym">Pyrus baccata</name>
    <dbReference type="NCBI Taxonomy" id="106549"/>
    <lineage>
        <taxon>Eukaryota</taxon>
        <taxon>Viridiplantae</taxon>
        <taxon>Streptophyta</taxon>
        <taxon>Embryophyta</taxon>
        <taxon>Tracheophyta</taxon>
        <taxon>Spermatophyta</taxon>
        <taxon>Magnoliopsida</taxon>
        <taxon>eudicotyledons</taxon>
        <taxon>Gunneridae</taxon>
        <taxon>Pentapetalae</taxon>
        <taxon>rosids</taxon>
        <taxon>fabids</taxon>
        <taxon>Rosales</taxon>
        <taxon>Rosaceae</taxon>
        <taxon>Amygdaloideae</taxon>
        <taxon>Maleae</taxon>
        <taxon>Malus</taxon>
    </lineage>
</organism>
<dbReference type="EMBL" id="VIEB01000694">
    <property type="protein sequence ID" value="TQD83086.1"/>
    <property type="molecule type" value="Genomic_DNA"/>
</dbReference>
<feature type="compositionally biased region" description="Basic and acidic residues" evidence="1">
    <location>
        <begin position="122"/>
        <end position="132"/>
    </location>
</feature>
<dbReference type="Proteomes" id="UP000315295">
    <property type="component" value="Unassembled WGS sequence"/>
</dbReference>
<evidence type="ECO:0000313" key="2">
    <source>
        <dbReference type="EMBL" id="TQD83086.1"/>
    </source>
</evidence>
<dbReference type="GO" id="GO:0048658">
    <property type="term" value="P:anther wall tapetum development"/>
    <property type="evidence" value="ECO:0007669"/>
    <property type="project" value="InterPro"/>
</dbReference>